<feature type="region of interest" description="Disordered" evidence="1">
    <location>
        <begin position="1"/>
        <end position="23"/>
    </location>
</feature>
<feature type="compositionally biased region" description="Polar residues" evidence="1">
    <location>
        <begin position="127"/>
        <end position="136"/>
    </location>
</feature>
<evidence type="ECO:0000256" key="1">
    <source>
        <dbReference type="SAM" id="MobiDB-lite"/>
    </source>
</evidence>
<name>A0ABR3Q6L5_9TREE</name>
<proteinExistence type="predicted"/>
<dbReference type="Proteomes" id="UP001565368">
    <property type="component" value="Unassembled WGS sequence"/>
</dbReference>
<feature type="region of interest" description="Disordered" evidence="1">
    <location>
        <begin position="118"/>
        <end position="144"/>
    </location>
</feature>
<dbReference type="EMBL" id="JBBXJM010000003">
    <property type="protein sequence ID" value="KAL1410092.1"/>
    <property type="molecule type" value="Genomic_DNA"/>
</dbReference>
<evidence type="ECO:0000313" key="3">
    <source>
        <dbReference type="Proteomes" id="UP001565368"/>
    </source>
</evidence>
<protein>
    <recommendedName>
        <fullName evidence="4">DUF4398 domain-containing protein</fullName>
    </recommendedName>
</protein>
<keyword evidence="3" id="KW-1185">Reference proteome</keyword>
<comment type="caution">
    <text evidence="2">The sequence shown here is derived from an EMBL/GenBank/DDBJ whole genome shotgun (WGS) entry which is preliminary data.</text>
</comment>
<reference evidence="2 3" key="1">
    <citation type="submission" date="2023-08" db="EMBL/GenBank/DDBJ databases">
        <title>Annotated Genome Sequence of Vanrija albida AlHP1.</title>
        <authorList>
            <person name="Herzog R."/>
        </authorList>
    </citation>
    <scope>NUCLEOTIDE SEQUENCE [LARGE SCALE GENOMIC DNA]</scope>
    <source>
        <strain evidence="2 3">AlHP1</strain>
    </source>
</reference>
<dbReference type="GeneID" id="95985138"/>
<gene>
    <name evidence="2" type="ORF">Q8F55_004095</name>
</gene>
<organism evidence="2 3">
    <name type="scientific">Vanrija albida</name>
    <dbReference type="NCBI Taxonomy" id="181172"/>
    <lineage>
        <taxon>Eukaryota</taxon>
        <taxon>Fungi</taxon>
        <taxon>Dikarya</taxon>
        <taxon>Basidiomycota</taxon>
        <taxon>Agaricomycotina</taxon>
        <taxon>Tremellomycetes</taxon>
        <taxon>Trichosporonales</taxon>
        <taxon>Trichosporonaceae</taxon>
        <taxon>Vanrija</taxon>
    </lineage>
</organism>
<dbReference type="RefSeq" id="XP_069210036.1">
    <property type="nucleotide sequence ID" value="XM_069352618.1"/>
</dbReference>
<evidence type="ECO:0000313" key="2">
    <source>
        <dbReference type="EMBL" id="KAL1410092.1"/>
    </source>
</evidence>
<sequence length="144" mass="15985">MLLLAPTTGAAVECPVPPPPSRQARHELDKAIKAGKTLEPTDYTSALKIESELLAKSQRYLELGEAASQEYLAAAKLTKKLKADEMRQAREAAMRKCDPDLQFGTGIFSKGYKWVDREEEDRRVQEKNSPVTQGTRSGRAFHAP</sequence>
<accession>A0ABR3Q6L5</accession>
<evidence type="ECO:0008006" key="4">
    <source>
        <dbReference type="Google" id="ProtNLM"/>
    </source>
</evidence>